<gene>
    <name evidence="1" type="ORF">JAAARDRAFT_36591</name>
</gene>
<dbReference type="EMBL" id="KL197722">
    <property type="protein sequence ID" value="KDQ56435.1"/>
    <property type="molecule type" value="Genomic_DNA"/>
</dbReference>
<protein>
    <submittedName>
        <fullName evidence="1">Uncharacterized protein</fullName>
    </submittedName>
</protein>
<keyword evidence="2" id="KW-1185">Reference proteome</keyword>
<dbReference type="InParanoid" id="A0A067PRJ4"/>
<dbReference type="HOGENOM" id="CLU_2346992_0_0_1"/>
<organism evidence="1 2">
    <name type="scientific">Jaapia argillacea MUCL 33604</name>
    <dbReference type="NCBI Taxonomy" id="933084"/>
    <lineage>
        <taxon>Eukaryota</taxon>
        <taxon>Fungi</taxon>
        <taxon>Dikarya</taxon>
        <taxon>Basidiomycota</taxon>
        <taxon>Agaricomycotina</taxon>
        <taxon>Agaricomycetes</taxon>
        <taxon>Agaricomycetidae</taxon>
        <taxon>Jaapiales</taxon>
        <taxon>Jaapiaceae</taxon>
        <taxon>Jaapia</taxon>
    </lineage>
</organism>
<dbReference type="OrthoDB" id="3229905at2759"/>
<accession>A0A067PRJ4</accession>
<sequence length="97" mass="10710">MPTRTSHGYSLEFDDLSIVADSASTVSYNGGVGRTVEKILGNIGKLLELAILRVAERRFGKGPNALVGRMLCIDDWDVRRCQHPSCVHGVFQPYHPL</sequence>
<proteinExistence type="predicted"/>
<evidence type="ECO:0000313" key="2">
    <source>
        <dbReference type="Proteomes" id="UP000027265"/>
    </source>
</evidence>
<name>A0A067PRJ4_9AGAM</name>
<evidence type="ECO:0000313" key="1">
    <source>
        <dbReference type="EMBL" id="KDQ56435.1"/>
    </source>
</evidence>
<dbReference type="AlphaFoldDB" id="A0A067PRJ4"/>
<reference evidence="2" key="1">
    <citation type="journal article" date="2014" name="Proc. Natl. Acad. Sci. U.S.A.">
        <title>Extensive sampling of basidiomycete genomes demonstrates inadequacy of the white-rot/brown-rot paradigm for wood decay fungi.</title>
        <authorList>
            <person name="Riley R."/>
            <person name="Salamov A.A."/>
            <person name="Brown D.W."/>
            <person name="Nagy L.G."/>
            <person name="Floudas D."/>
            <person name="Held B.W."/>
            <person name="Levasseur A."/>
            <person name="Lombard V."/>
            <person name="Morin E."/>
            <person name="Otillar R."/>
            <person name="Lindquist E.A."/>
            <person name="Sun H."/>
            <person name="LaButti K.M."/>
            <person name="Schmutz J."/>
            <person name="Jabbour D."/>
            <person name="Luo H."/>
            <person name="Baker S.E."/>
            <person name="Pisabarro A.G."/>
            <person name="Walton J.D."/>
            <person name="Blanchette R.A."/>
            <person name="Henrissat B."/>
            <person name="Martin F."/>
            <person name="Cullen D."/>
            <person name="Hibbett D.S."/>
            <person name="Grigoriev I.V."/>
        </authorList>
    </citation>
    <scope>NUCLEOTIDE SEQUENCE [LARGE SCALE GENOMIC DNA]</scope>
    <source>
        <strain evidence="2">MUCL 33604</strain>
    </source>
</reference>
<dbReference type="Proteomes" id="UP000027265">
    <property type="component" value="Unassembled WGS sequence"/>
</dbReference>